<dbReference type="Proteomes" id="UP000431269">
    <property type="component" value="Chromosome"/>
</dbReference>
<evidence type="ECO:0000313" key="2">
    <source>
        <dbReference type="Proteomes" id="UP000431269"/>
    </source>
</evidence>
<gene>
    <name evidence="1" type="ORF">DSM104635_00701</name>
</gene>
<reference evidence="2" key="1">
    <citation type="submission" date="2019-12" db="EMBL/GenBank/DDBJ databases">
        <title>Complete genome of Terracaulis silvestris 0127_4.</title>
        <authorList>
            <person name="Vieira S."/>
            <person name="Riedel T."/>
            <person name="Sproer C."/>
            <person name="Pascual J."/>
            <person name="Boedeker C."/>
            <person name="Overmann J."/>
        </authorList>
    </citation>
    <scope>NUCLEOTIDE SEQUENCE [LARGE SCALE GENOMIC DNA]</scope>
    <source>
        <strain evidence="2">0127_4</strain>
    </source>
</reference>
<evidence type="ECO:0000313" key="1">
    <source>
        <dbReference type="EMBL" id="QGZ93887.1"/>
    </source>
</evidence>
<accession>A0A6I6MMD7</accession>
<name>A0A6I6MMD7_9CAUL</name>
<dbReference type="EMBL" id="CP047045">
    <property type="protein sequence ID" value="QGZ93887.1"/>
    <property type="molecule type" value="Genomic_DNA"/>
</dbReference>
<proteinExistence type="predicted"/>
<dbReference type="KEGG" id="tsv:DSM104635_00701"/>
<organism evidence="1 2">
    <name type="scientific">Terricaulis silvestris</name>
    <dbReference type="NCBI Taxonomy" id="2686094"/>
    <lineage>
        <taxon>Bacteria</taxon>
        <taxon>Pseudomonadati</taxon>
        <taxon>Pseudomonadota</taxon>
        <taxon>Alphaproteobacteria</taxon>
        <taxon>Caulobacterales</taxon>
        <taxon>Caulobacteraceae</taxon>
        <taxon>Terricaulis</taxon>
    </lineage>
</organism>
<sequence>MMVMHSMTASLRLVYPPISNQHADWLLEDAAARERLDTAKLYMIAARREVEFHNLAWNEDEQVLSFDLGFPGELVAGSVDVDAIMEDWPRSERGAADVAAGPKRIEISDVNGAGYPVWFTPDKFLWNVWRGHKYVSFAGDVRQFAKYDLLYIGMSQDSAFKRLVALPHEARLKILTNELVRGAQGRLSEEIMFFFFDIDPLFVSTYGDDDEIDDVAVDMLMNPLKRVQPQVLVEDAEKAFIKMLQTPYNRRRYHKYPAIAKGLADTILQRYGYSIAEDLSFMIGDLEMVGGYAEGLPCSNDADFIFVDGPTASLVDISERMRTEFDGAASDEQGPA</sequence>
<dbReference type="AlphaFoldDB" id="A0A6I6MMD7"/>
<keyword evidence="2" id="KW-1185">Reference proteome</keyword>
<protein>
    <submittedName>
        <fullName evidence="1">Uncharacterized protein</fullName>
    </submittedName>
</protein>
<dbReference type="RefSeq" id="WP_158764871.1">
    <property type="nucleotide sequence ID" value="NZ_CP047045.1"/>
</dbReference>